<accession>A0ABW9E467</accession>
<comment type="caution">
    <text evidence="1">The sequence shown here is derived from an EMBL/GenBank/DDBJ whole genome shotgun (WGS) entry which is preliminary data.</text>
</comment>
<dbReference type="Pfam" id="PF18143">
    <property type="entry name" value="HAD_SAK_2"/>
    <property type="match status" value="1"/>
</dbReference>
<sequence>MDAHRGVGPGLPWQSMDVLPRWRGGSVMYLDLDGVLHPEDVWRRPGTGPYVASPPGHVVFEHAALLERCVEPYPELRIVLSTSWVLVYRSVRKVARRLPPALRRRVVGATFHGRMDPVWFRSIPRGVQVWGDVCRRQPEAWLALDDDDAGWPAVCRGNLVRTDPVLGISEPVVLMELQTRLAAMHRSEEGWP</sequence>
<name>A0ABW9E467_9BURK</name>
<gene>
    <name evidence="1" type="ORF">PQQ63_30075</name>
</gene>
<organism evidence="1 2">
    <name type="scientific">Paraburkholderia metrosideri</name>
    <dbReference type="NCBI Taxonomy" id="580937"/>
    <lineage>
        <taxon>Bacteria</taxon>
        <taxon>Pseudomonadati</taxon>
        <taxon>Pseudomonadota</taxon>
        <taxon>Betaproteobacteria</taxon>
        <taxon>Burkholderiales</taxon>
        <taxon>Burkholderiaceae</taxon>
        <taxon>Paraburkholderia</taxon>
    </lineage>
</organism>
<reference evidence="1 2" key="1">
    <citation type="journal article" date="2024" name="Chem. Sci.">
        <title>Discovery of megapolipeptins by genome mining of a Burkholderiales bacteria collection.</title>
        <authorList>
            <person name="Paulo B.S."/>
            <person name="Recchia M.J.J."/>
            <person name="Lee S."/>
            <person name="Fergusson C.H."/>
            <person name="Romanowski S.B."/>
            <person name="Hernandez A."/>
            <person name="Krull N."/>
            <person name="Liu D.Y."/>
            <person name="Cavanagh H."/>
            <person name="Bos A."/>
            <person name="Gray C.A."/>
            <person name="Murphy B.T."/>
            <person name="Linington R.G."/>
            <person name="Eustaquio A.S."/>
        </authorList>
    </citation>
    <scope>NUCLEOTIDE SEQUENCE [LARGE SCALE GENOMIC DNA]</scope>
    <source>
        <strain evidence="1 2">RL17-338-BIC-A</strain>
    </source>
</reference>
<proteinExistence type="predicted"/>
<protein>
    <submittedName>
        <fullName evidence="1">HAD domain-containing protein</fullName>
    </submittedName>
</protein>
<evidence type="ECO:0000313" key="1">
    <source>
        <dbReference type="EMBL" id="MFM0640952.1"/>
    </source>
</evidence>
<dbReference type="RefSeq" id="WP_408339591.1">
    <property type="nucleotide sequence ID" value="NZ_JAQQCF010000033.1"/>
</dbReference>
<dbReference type="Proteomes" id="UP001629432">
    <property type="component" value="Unassembled WGS sequence"/>
</dbReference>
<evidence type="ECO:0000313" key="2">
    <source>
        <dbReference type="Proteomes" id="UP001629432"/>
    </source>
</evidence>
<keyword evidence="2" id="KW-1185">Reference proteome</keyword>
<dbReference type="EMBL" id="JAQQCF010000033">
    <property type="protein sequence ID" value="MFM0640952.1"/>
    <property type="molecule type" value="Genomic_DNA"/>
</dbReference>